<dbReference type="PANTHER" id="PTHR32063:SF11">
    <property type="entry name" value="CATION OR DRUG EFFLUX SYSTEM PROTEIN"/>
    <property type="match status" value="1"/>
</dbReference>
<feature type="transmembrane region" description="Helical" evidence="9">
    <location>
        <begin position="933"/>
        <end position="957"/>
    </location>
</feature>
<evidence type="ECO:0000313" key="11">
    <source>
        <dbReference type="EMBL" id="GLK77150.1"/>
    </source>
</evidence>
<keyword evidence="6 9" id="KW-0812">Transmembrane</keyword>
<comment type="similarity">
    <text evidence="2 9">Belongs to the resistance-nodulation-cell division (RND) (TC 2.A.6) family.</text>
</comment>
<evidence type="ECO:0000259" key="10">
    <source>
        <dbReference type="PROSITE" id="PS50156"/>
    </source>
</evidence>
<dbReference type="Gene3D" id="3.30.70.1430">
    <property type="entry name" value="Multidrug efflux transporter AcrB pore domain"/>
    <property type="match status" value="2"/>
</dbReference>
<keyword evidence="8 9" id="KW-0472">Membrane</keyword>
<dbReference type="InterPro" id="IPR000731">
    <property type="entry name" value="SSD"/>
</dbReference>
<dbReference type="Gene3D" id="3.30.2090.10">
    <property type="entry name" value="Multidrug efflux transporter AcrB TolC docking domain, DN and DC subdomains"/>
    <property type="match status" value="2"/>
</dbReference>
<evidence type="ECO:0000256" key="2">
    <source>
        <dbReference type="ARBA" id="ARBA00010942"/>
    </source>
</evidence>
<feature type="transmembrane region" description="Helical" evidence="9">
    <location>
        <begin position="1014"/>
        <end position="1035"/>
    </location>
</feature>
<organism evidence="11 12">
    <name type="scientific">Methylopila jiangsuensis</name>
    <dbReference type="NCBI Taxonomy" id="586230"/>
    <lineage>
        <taxon>Bacteria</taxon>
        <taxon>Pseudomonadati</taxon>
        <taxon>Pseudomonadota</taxon>
        <taxon>Alphaproteobacteria</taxon>
        <taxon>Hyphomicrobiales</taxon>
        <taxon>Methylopilaceae</taxon>
        <taxon>Methylopila</taxon>
    </lineage>
</organism>
<keyword evidence="12" id="KW-1185">Reference proteome</keyword>
<evidence type="ECO:0000256" key="5">
    <source>
        <dbReference type="ARBA" id="ARBA00022519"/>
    </source>
</evidence>
<feature type="transmembrane region" description="Helical" evidence="9">
    <location>
        <begin position="542"/>
        <end position="565"/>
    </location>
</feature>
<dbReference type="SUPFAM" id="SSF82866">
    <property type="entry name" value="Multidrug efflux transporter AcrB transmembrane domain"/>
    <property type="match status" value="2"/>
</dbReference>
<feature type="transmembrane region" description="Helical" evidence="9">
    <location>
        <begin position="982"/>
        <end position="1002"/>
    </location>
</feature>
<dbReference type="EMBL" id="BSFK01000013">
    <property type="protein sequence ID" value="GLK77150.1"/>
    <property type="molecule type" value="Genomic_DNA"/>
</dbReference>
<dbReference type="GO" id="GO:0015562">
    <property type="term" value="F:efflux transmembrane transporter activity"/>
    <property type="evidence" value="ECO:0007669"/>
    <property type="project" value="InterPro"/>
</dbReference>
<dbReference type="AlphaFoldDB" id="A0A9W6JJR9"/>
<proteinExistence type="inferred from homology"/>
<dbReference type="Gene3D" id="3.30.70.1320">
    <property type="entry name" value="Multidrug efflux transporter AcrB pore domain like"/>
    <property type="match status" value="1"/>
</dbReference>
<evidence type="ECO:0000256" key="6">
    <source>
        <dbReference type="ARBA" id="ARBA00022692"/>
    </source>
</evidence>
<dbReference type="PANTHER" id="PTHR32063">
    <property type="match status" value="1"/>
</dbReference>
<gene>
    <name evidence="11" type="primary">mexF2</name>
    <name evidence="11" type="ORF">GCM10008171_24040</name>
</gene>
<dbReference type="SUPFAM" id="SSF82693">
    <property type="entry name" value="Multidrug efflux transporter AcrB pore domain, PN1, PN2, PC1 and PC2 subdomains"/>
    <property type="match status" value="4"/>
</dbReference>
<dbReference type="NCBIfam" id="NF000282">
    <property type="entry name" value="RND_permease_1"/>
    <property type="match status" value="1"/>
</dbReference>
<comment type="subcellular location">
    <subcellularLocation>
        <location evidence="1 9">Cell inner membrane</location>
        <topology evidence="1 9">Multi-pass membrane protein</topology>
    </subcellularLocation>
</comment>
<dbReference type="GO" id="GO:0005886">
    <property type="term" value="C:plasma membrane"/>
    <property type="evidence" value="ECO:0007669"/>
    <property type="project" value="UniProtKB-SubCell"/>
</dbReference>
<dbReference type="PROSITE" id="PS50156">
    <property type="entry name" value="SSD"/>
    <property type="match status" value="1"/>
</dbReference>
<dbReference type="InterPro" id="IPR001036">
    <property type="entry name" value="Acrflvin-R"/>
</dbReference>
<dbReference type="InterPro" id="IPR027463">
    <property type="entry name" value="AcrB_DN_DC_subdom"/>
</dbReference>
<feature type="transmembrane region" description="Helical" evidence="9">
    <location>
        <begin position="368"/>
        <end position="389"/>
    </location>
</feature>
<keyword evidence="3 9" id="KW-0813">Transport</keyword>
<feature type="domain" description="SSD" evidence="10">
    <location>
        <begin position="363"/>
        <end position="496"/>
    </location>
</feature>
<dbReference type="FunFam" id="1.20.1640.10:FF:000001">
    <property type="entry name" value="Efflux pump membrane transporter"/>
    <property type="match status" value="1"/>
</dbReference>
<feature type="transmembrane region" description="Helical" evidence="9">
    <location>
        <begin position="439"/>
        <end position="459"/>
    </location>
</feature>
<dbReference type="RefSeq" id="WP_271205014.1">
    <property type="nucleotide sequence ID" value="NZ_BSFK01000013.1"/>
</dbReference>
<evidence type="ECO:0000313" key="12">
    <source>
        <dbReference type="Proteomes" id="UP001143364"/>
    </source>
</evidence>
<evidence type="ECO:0000256" key="1">
    <source>
        <dbReference type="ARBA" id="ARBA00004429"/>
    </source>
</evidence>
<dbReference type="Proteomes" id="UP001143364">
    <property type="component" value="Unassembled WGS sequence"/>
</dbReference>
<sequence length="1058" mass="112766">MRLAHFCIDRPIFAVVLSILITLIGAASFFSLPLSQYPEIVPPTVVIRANYPGASAQVVSDTVATPIEQQINGVEDMLYMSSQATGDGQLTTTVTFKLGTDLDKAQVLVQNRLSLALPRLPESVSRQGLTVRKSSPDLLLAVHMRSPDGSRDQLYVSNYVNLAIRDRLARIEGVGDVRMLGAQDLSMVIWLDPDKAAARNLTAGEIVAALRAQNAQISAGVVNQPPTATSRAYQLNVEALGRLTDPAQFGAIVIKSENGRVTRVRDVARVEIASQTVTDRTYINDAPGVGVGVFQLPGGNALATADEVRATMAELAKDFPPGIEYAINFDPTRFVSASVHAVYATIIEAVILVALVVLLFLQRWRAAIVPIVAIPVSLVGTFAALAAFGYSLNTISLLGLVLAIGIVVDDAIIVVENVERNLENGLTPKQAAHVTMDEVGVALIAIALVLMAVFAPSALMPGIPGQFFEQFAITISVATLISAFVSLTLSPALCAILLKPHAHGEAARSRFWPARALQWFFRRFNRGFDWLSDRYGKLTARLLRVSALALAAYLGLVGLAGWQLMRAPTGFIPDQDQSLLVSIVRLPPGAALERTDAVVVEIAERLKRLDGVQVAVSSSGIDGATGSNASNVGRVFTVLRPHEERAAKGLDLATMRAKVTAALADIQDAQIVTVLPPSVRGIGSTGGFKMMVTSERGASAEEIAAVANELVAAANARPELARAFTPFDTGTPKIFADIDRVKAEMIGVPADRVFETLEVYLGSAYVNDFNLLGRTYRVAAQADGPFRQDVDAIGRYRTRSDSGEMVPLSSVASFSEITGAYRVPRYNLFQAAEIQGSAAPGFSSGDAMTAMEQVAAETLPPGFGFEWTELSLQEKLAGSAGLYLFAASVLLVFLLLAAQYESWTLPLAIILIVPMCLLAAVSGLNMRGMPVDILAQAGFVVLIGLAAKNAILIVEFAKQNEERGQGRARAAIEAAKTRLRPILMTSLAFILGVLPLALATGAGAEMRQSLGTSVFYGMIGVTIFGLIYTPLFYVACRALARDKLAEGATPEGKLAPAE</sequence>
<evidence type="ECO:0000256" key="3">
    <source>
        <dbReference type="ARBA" id="ARBA00022448"/>
    </source>
</evidence>
<accession>A0A9W6JJR9</accession>
<keyword evidence="7 9" id="KW-1133">Transmembrane helix</keyword>
<feature type="transmembrane region" description="Helical" evidence="9">
    <location>
        <begin position="876"/>
        <end position="896"/>
    </location>
</feature>
<feature type="transmembrane region" description="Helical" evidence="9">
    <location>
        <begin position="395"/>
        <end position="418"/>
    </location>
</feature>
<evidence type="ECO:0000256" key="8">
    <source>
        <dbReference type="ARBA" id="ARBA00023136"/>
    </source>
</evidence>
<dbReference type="Gene3D" id="1.20.1640.10">
    <property type="entry name" value="Multidrug efflux transporter AcrB transmembrane domain"/>
    <property type="match status" value="2"/>
</dbReference>
<dbReference type="InterPro" id="IPR004764">
    <property type="entry name" value="MdtF-like"/>
</dbReference>
<dbReference type="Gene3D" id="3.30.70.1440">
    <property type="entry name" value="Multidrug efflux transporter AcrB pore domain"/>
    <property type="match status" value="1"/>
</dbReference>
<feature type="transmembrane region" description="Helical" evidence="9">
    <location>
        <begin position="12"/>
        <end position="32"/>
    </location>
</feature>
<name>A0A9W6JJR9_9HYPH</name>
<dbReference type="SUPFAM" id="SSF82714">
    <property type="entry name" value="Multidrug efflux transporter AcrB TolC docking domain, DN and DC subdomains"/>
    <property type="match status" value="2"/>
</dbReference>
<dbReference type="FunFam" id="3.30.70.1430:FF:000001">
    <property type="entry name" value="Efflux pump membrane transporter"/>
    <property type="match status" value="1"/>
</dbReference>
<evidence type="ECO:0000256" key="9">
    <source>
        <dbReference type="RuleBase" id="RU364070"/>
    </source>
</evidence>
<comment type="caution">
    <text evidence="11">The sequence shown here is derived from an EMBL/GenBank/DDBJ whole genome shotgun (WGS) entry which is preliminary data.</text>
</comment>
<reference evidence="11" key="1">
    <citation type="journal article" date="2014" name="Int. J. Syst. Evol. Microbiol.">
        <title>Complete genome sequence of Corynebacterium casei LMG S-19264T (=DSM 44701T), isolated from a smear-ripened cheese.</title>
        <authorList>
            <consortium name="US DOE Joint Genome Institute (JGI-PGF)"/>
            <person name="Walter F."/>
            <person name="Albersmeier A."/>
            <person name="Kalinowski J."/>
            <person name="Ruckert C."/>
        </authorList>
    </citation>
    <scope>NUCLEOTIDE SEQUENCE</scope>
    <source>
        <strain evidence="11">VKM B-2555</strain>
    </source>
</reference>
<dbReference type="Pfam" id="PF00873">
    <property type="entry name" value="ACR_tran"/>
    <property type="match status" value="1"/>
</dbReference>
<feature type="transmembrane region" description="Helical" evidence="9">
    <location>
        <begin position="903"/>
        <end position="921"/>
    </location>
</feature>
<feature type="transmembrane region" description="Helical" evidence="9">
    <location>
        <begin position="471"/>
        <end position="498"/>
    </location>
</feature>
<keyword evidence="5 9" id="KW-0997">Cell inner membrane</keyword>
<keyword evidence="4" id="KW-1003">Cell membrane</keyword>
<feature type="transmembrane region" description="Helical" evidence="9">
    <location>
        <begin position="341"/>
        <end position="361"/>
    </location>
</feature>
<dbReference type="GO" id="GO:0042910">
    <property type="term" value="F:xenobiotic transmembrane transporter activity"/>
    <property type="evidence" value="ECO:0007669"/>
    <property type="project" value="TreeGrafter"/>
</dbReference>
<dbReference type="NCBIfam" id="TIGR00915">
    <property type="entry name" value="2A0602"/>
    <property type="match status" value="1"/>
</dbReference>
<reference evidence="11" key="2">
    <citation type="submission" date="2023-01" db="EMBL/GenBank/DDBJ databases">
        <authorList>
            <person name="Sun Q."/>
            <person name="Evtushenko L."/>
        </authorList>
    </citation>
    <scope>NUCLEOTIDE SEQUENCE</scope>
    <source>
        <strain evidence="11">VKM B-2555</strain>
    </source>
</reference>
<protein>
    <recommendedName>
        <fullName evidence="9">Efflux pump membrane transporter</fullName>
    </recommendedName>
</protein>
<evidence type="ECO:0000256" key="7">
    <source>
        <dbReference type="ARBA" id="ARBA00022989"/>
    </source>
</evidence>
<evidence type="ECO:0000256" key="4">
    <source>
        <dbReference type="ARBA" id="ARBA00022475"/>
    </source>
</evidence>
<dbReference type="GO" id="GO:0009636">
    <property type="term" value="P:response to toxic substance"/>
    <property type="evidence" value="ECO:0007669"/>
    <property type="project" value="UniProtKB-ARBA"/>
</dbReference>
<dbReference type="PRINTS" id="PR00702">
    <property type="entry name" value="ACRIFLAVINRP"/>
</dbReference>